<dbReference type="SUPFAM" id="SSF48576">
    <property type="entry name" value="Terpenoid synthases"/>
    <property type="match status" value="1"/>
</dbReference>
<dbReference type="AlphaFoldDB" id="A0A4V3RY13"/>
<evidence type="ECO:0000313" key="1">
    <source>
        <dbReference type="EMBL" id="TGY88579.1"/>
    </source>
</evidence>
<dbReference type="InterPro" id="IPR008949">
    <property type="entry name" value="Isoprenoid_synthase_dom_sf"/>
</dbReference>
<evidence type="ECO:0008006" key="3">
    <source>
        <dbReference type="Google" id="ProtNLM"/>
    </source>
</evidence>
<gene>
    <name evidence="1" type="ORF">E5163_12265</name>
</gene>
<evidence type="ECO:0000313" key="2">
    <source>
        <dbReference type="Proteomes" id="UP000308054"/>
    </source>
</evidence>
<organism evidence="1 2">
    <name type="scientific">Marinicauda algicola</name>
    <dbReference type="NCBI Taxonomy" id="2029849"/>
    <lineage>
        <taxon>Bacteria</taxon>
        <taxon>Pseudomonadati</taxon>
        <taxon>Pseudomonadota</taxon>
        <taxon>Alphaproteobacteria</taxon>
        <taxon>Maricaulales</taxon>
        <taxon>Maricaulaceae</taxon>
        <taxon>Marinicauda</taxon>
    </lineage>
</organism>
<accession>A0A4V3RY13</accession>
<dbReference type="InterPro" id="IPR002060">
    <property type="entry name" value="Squ/phyt_synthse"/>
</dbReference>
<dbReference type="Gene3D" id="1.10.600.10">
    <property type="entry name" value="Farnesyl Diphosphate Synthase"/>
    <property type="match status" value="1"/>
</dbReference>
<reference evidence="1 2" key="1">
    <citation type="journal article" date="2017" name="Int. J. Syst. Evol. Microbiol.">
        <title>Marinicauda algicola sp. nov., isolated from a marine red alga Rhodosorus marinus.</title>
        <authorList>
            <person name="Jeong S.E."/>
            <person name="Jeon S.H."/>
            <person name="Chun B.H."/>
            <person name="Kim D.W."/>
            <person name="Jeon C.O."/>
        </authorList>
    </citation>
    <scope>NUCLEOTIDE SEQUENCE [LARGE SCALE GENOMIC DNA]</scope>
    <source>
        <strain evidence="1 2">JCM 31718</strain>
    </source>
</reference>
<keyword evidence="2" id="KW-1185">Reference proteome</keyword>
<dbReference type="OrthoDB" id="9814909at2"/>
<dbReference type="RefSeq" id="WP_135996425.1">
    <property type="nucleotide sequence ID" value="NZ_CP071057.1"/>
</dbReference>
<dbReference type="Proteomes" id="UP000308054">
    <property type="component" value="Unassembled WGS sequence"/>
</dbReference>
<dbReference type="EMBL" id="SRXW01000003">
    <property type="protein sequence ID" value="TGY88579.1"/>
    <property type="molecule type" value="Genomic_DNA"/>
</dbReference>
<proteinExistence type="predicted"/>
<name>A0A4V3RY13_9PROT</name>
<sequence>MTDFDALLASTDPDRRLAALFAPPQVRGRLFALYAFYQEIARIPDAVSEPMIGEMRLQWAREAVEDLYADPPRVRRHDIYEALSELRHAPGAPDKATLLEIVEARSADLGAGPFPTRQDRLDYVDRTAVAVMRAAVGLAKPDIDLTGEAGAAVHAAGRLWGFAGLVRALPRLASAGRPPFAAEEMAAHGLTEAELQRGRKAAAVRDAMKGLFEEARSHAAMLKRTRAALPAEVFPAVGYAGLARGYLREAKAAKDPYRETIDRPLFTRQWRLVWGSLTGRV</sequence>
<protein>
    <recommendedName>
        <fullName evidence="3">Squalene/phytoene synthase family protein</fullName>
    </recommendedName>
</protein>
<dbReference type="Pfam" id="PF00494">
    <property type="entry name" value="SQS_PSY"/>
    <property type="match status" value="1"/>
</dbReference>
<comment type="caution">
    <text evidence="1">The sequence shown here is derived from an EMBL/GenBank/DDBJ whole genome shotgun (WGS) entry which is preliminary data.</text>
</comment>